<name>A0A9I9DYZ4_CUCME</name>
<reference evidence="1" key="1">
    <citation type="submission" date="2023-03" db="UniProtKB">
        <authorList>
            <consortium name="EnsemblPlants"/>
        </authorList>
    </citation>
    <scope>IDENTIFICATION</scope>
</reference>
<evidence type="ECO:0000313" key="1">
    <source>
        <dbReference type="EnsemblPlants" id="MELO3C025787.2.1"/>
    </source>
</evidence>
<organism evidence="1">
    <name type="scientific">Cucumis melo</name>
    <name type="common">Muskmelon</name>
    <dbReference type="NCBI Taxonomy" id="3656"/>
    <lineage>
        <taxon>Eukaryota</taxon>
        <taxon>Viridiplantae</taxon>
        <taxon>Streptophyta</taxon>
        <taxon>Embryophyta</taxon>
        <taxon>Tracheophyta</taxon>
        <taxon>Spermatophyta</taxon>
        <taxon>Magnoliopsida</taxon>
        <taxon>eudicotyledons</taxon>
        <taxon>Gunneridae</taxon>
        <taxon>Pentapetalae</taxon>
        <taxon>rosids</taxon>
        <taxon>fabids</taxon>
        <taxon>Cucurbitales</taxon>
        <taxon>Cucurbitaceae</taxon>
        <taxon>Benincaseae</taxon>
        <taxon>Cucumis</taxon>
    </lineage>
</organism>
<dbReference type="EnsemblPlants" id="MELO3C025787.2.1">
    <property type="protein sequence ID" value="MELO3C025787.2.1"/>
    <property type="gene ID" value="MELO3C025787.2"/>
</dbReference>
<accession>A0A9I9DYZ4</accession>
<dbReference type="AlphaFoldDB" id="A0A9I9DYZ4"/>
<dbReference type="Gramene" id="MELO3C025787.2.1">
    <property type="protein sequence ID" value="MELO3C025787.2.1"/>
    <property type="gene ID" value="MELO3C025787.2"/>
</dbReference>
<proteinExistence type="predicted"/>
<protein>
    <submittedName>
        <fullName evidence="1">Uncharacterized protein</fullName>
    </submittedName>
</protein>
<sequence>MKKMIKKYLIVVQRWASKGAGESRSTSRGAAFDEEGATFDVQMVAIAAFDNNGIRESFGRRSAIRHLRPGVRLQRGSTTTRSASATFDDNAFGFSDVRRQRICLQQHSATMHSTSAAFDDNAFSFNDVRGI</sequence>